<dbReference type="PANTHER" id="PTHR28008:SF1">
    <property type="entry name" value="DOMAIN PROTEIN, PUTATIVE (AFU_ORTHOLOGUE AFUA_3G10980)-RELATED"/>
    <property type="match status" value="1"/>
</dbReference>
<gene>
    <name evidence="3" type="ordered locus">Thivi_3682</name>
</gene>
<feature type="transmembrane region" description="Helical" evidence="1">
    <location>
        <begin position="20"/>
        <end position="40"/>
    </location>
</feature>
<organism evidence="3 4">
    <name type="scientific">Thiocystis violascens (strain ATCC 17096 / DSM 198 / 6111)</name>
    <name type="common">Chromatium violascens</name>
    <dbReference type="NCBI Taxonomy" id="765911"/>
    <lineage>
        <taxon>Bacteria</taxon>
        <taxon>Pseudomonadati</taxon>
        <taxon>Pseudomonadota</taxon>
        <taxon>Gammaproteobacteria</taxon>
        <taxon>Chromatiales</taxon>
        <taxon>Chromatiaceae</taxon>
        <taxon>Thiocystis</taxon>
    </lineage>
</organism>
<feature type="transmembrane region" description="Helical" evidence="1">
    <location>
        <begin position="520"/>
        <end position="539"/>
    </location>
</feature>
<protein>
    <submittedName>
        <fullName evidence="3">Putative integral membrane protein</fullName>
    </submittedName>
</protein>
<dbReference type="STRING" id="765911.Thivi_3682"/>
<accession>I3YEW4</accession>
<feature type="transmembrane region" description="Helical" evidence="1">
    <location>
        <begin position="745"/>
        <end position="762"/>
    </location>
</feature>
<dbReference type="PANTHER" id="PTHR28008">
    <property type="entry name" value="DOMAIN PROTEIN, PUTATIVE (AFU_ORTHOLOGUE AFUA_3G10980)-RELATED"/>
    <property type="match status" value="1"/>
</dbReference>
<keyword evidence="1" id="KW-0472">Membrane</keyword>
<dbReference type="eggNOG" id="COG4767">
    <property type="taxonomic scope" value="Bacteria"/>
</dbReference>
<evidence type="ECO:0000313" key="4">
    <source>
        <dbReference type="Proteomes" id="UP000006062"/>
    </source>
</evidence>
<feature type="transmembrane region" description="Helical" evidence="1">
    <location>
        <begin position="483"/>
        <end position="508"/>
    </location>
</feature>
<feature type="transmembrane region" description="Helical" evidence="1">
    <location>
        <begin position="625"/>
        <end position="644"/>
    </location>
</feature>
<feature type="transmembrane region" description="Helical" evidence="1">
    <location>
        <begin position="401"/>
        <end position="420"/>
    </location>
</feature>
<evidence type="ECO:0000256" key="1">
    <source>
        <dbReference type="SAM" id="Phobius"/>
    </source>
</evidence>
<feature type="transmembrane region" description="Helical" evidence="1">
    <location>
        <begin position="134"/>
        <end position="151"/>
    </location>
</feature>
<dbReference type="RefSeq" id="WP_014779927.1">
    <property type="nucleotide sequence ID" value="NC_018012.1"/>
</dbReference>
<dbReference type="eggNOG" id="COG5652">
    <property type="taxonomic scope" value="Bacteria"/>
</dbReference>
<sequence length="780" mass="86839">MANVSESFSDVSDSAGNASLRAPLLLAAFLYTLFVVYGSFVPLEYQPMPFHEAIARFRQVPFLNLGIGSRADWVANLLLFIPLTFLWLVALACPGGRRGAIISLFAILTAALLSFSIEFTQLFFPQRTVSQNDILAETLGGIVGVALAWRYGSGLRDWLTAWTQARTASSMLEKLAFVYLFGMIGYNVLPLDLTISAVEIFHKWQEGKVNLMPFASLPADPVQLVYDLGVDVLTWVPLAFVWRFTGRRNTWQAWWITVAIAMGLELAQLFVYSRVSDITDVFTAMLGATLGAWLGAHFSSERSLGQTTTPTAVWRPFAFAITWSLILLFVFWYPFDFSLDPALVRERITFLQRLPFTIYYFGTEFRAITEVLHKTLFFVPLGALIGWGARQVDCRWSRPVFLAATLVIVMLPLIVELGQVLLPEKIPDTTDWLLACLGGMAGYAAASRLLRPEIPAVESTPVRARTKRSLVPRREASKPISKSLHFAMVVAALTIVAGSAATTSSIPYNLRELFQSENPWITAALLAICCYWTAAWPVWLSGLSPRGWLRWYRLPVGMVAYGAVIYLLLRASVPQESLFDMVGSPVLQWHDELETALRWIALALFPGAVFLLARQGVQVLIGRQAIGSEILSAALLLCISYWGIVDQAATDNLVELMARPHAFSFAMLTGWLFALFLSSALLASPTLRHRFGASVFFVAMLLGISLAILQLGLASEIHKYDQNFSALQFLLSTDRNHYADEATVWLRYVVAHLFIVAALALIQWPYWSETGWVTAVGNRK</sequence>
<feature type="transmembrane region" description="Helical" evidence="1">
    <location>
        <begin position="254"/>
        <end position="272"/>
    </location>
</feature>
<feature type="transmembrane region" description="Helical" evidence="1">
    <location>
        <begin position="664"/>
        <end position="683"/>
    </location>
</feature>
<feature type="transmembrane region" description="Helical" evidence="1">
    <location>
        <begin position="432"/>
        <end position="450"/>
    </location>
</feature>
<keyword evidence="1" id="KW-1133">Transmembrane helix</keyword>
<feature type="transmembrane region" description="Helical" evidence="1">
    <location>
        <begin position="317"/>
        <end position="335"/>
    </location>
</feature>
<feature type="transmembrane region" description="Helical" evidence="1">
    <location>
        <begin position="596"/>
        <end position="613"/>
    </location>
</feature>
<dbReference type="EMBL" id="CP003154">
    <property type="protein sequence ID" value="AFL75532.1"/>
    <property type="molecule type" value="Genomic_DNA"/>
</dbReference>
<keyword evidence="4" id="KW-1185">Reference proteome</keyword>
<feature type="transmembrane region" description="Helical" evidence="1">
    <location>
        <begin position="695"/>
        <end position="714"/>
    </location>
</feature>
<reference evidence="3 4" key="1">
    <citation type="submission" date="2012-06" db="EMBL/GenBank/DDBJ databases">
        <title>Complete sequence of Thiocystis violascens DSM 198.</title>
        <authorList>
            <consortium name="US DOE Joint Genome Institute"/>
            <person name="Lucas S."/>
            <person name="Han J."/>
            <person name="Lapidus A."/>
            <person name="Cheng J.-F."/>
            <person name="Goodwin L."/>
            <person name="Pitluck S."/>
            <person name="Peters L."/>
            <person name="Ovchinnikova G."/>
            <person name="Teshima H."/>
            <person name="Detter J.C."/>
            <person name="Han C."/>
            <person name="Tapia R."/>
            <person name="Land M."/>
            <person name="Hauser L."/>
            <person name="Kyrpides N."/>
            <person name="Ivanova N."/>
            <person name="Pagani I."/>
            <person name="Vogl K."/>
            <person name="Liu Z."/>
            <person name="Frigaard N.-U."/>
            <person name="Bryant D."/>
            <person name="Woyke T."/>
        </authorList>
    </citation>
    <scope>NUCLEOTIDE SEQUENCE [LARGE SCALE GENOMIC DNA]</scope>
    <source>
        <strain evidence="4">ATCC 17096 / DSM 198 / 6111</strain>
    </source>
</reference>
<feature type="transmembrane region" description="Helical" evidence="1">
    <location>
        <begin position="73"/>
        <end position="93"/>
    </location>
</feature>
<name>I3YEW4_THIV6</name>
<dbReference type="HOGENOM" id="CLU_353704_0_0_6"/>
<evidence type="ECO:0000313" key="3">
    <source>
        <dbReference type="EMBL" id="AFL75532.1"/>
    </source>
</evidence>
<feature type="domain" description="VanZ-like" evidence="2">
    <location>
        <begin position="177"/>
        <end position="294"/>
    </location>
</feature>
<proteinExistence type="predicted"/>
<evidence type="ECO:0000259" key="2">
    <source>
        <dbReference type="Pfam" id="PF04892"/>
    </source>
</evidence>
<feature type="domain" description="VanZ-like" evidence="2">
    <location>
        <begin position="324"/>
        <end position="447"/>
    </location>
</feature>
<feature type="transmembrane region" description="Helical" evidence="1">
    <location>
        <begin position="100"/>
        <end position="122"/>
    </location>
</feature>
<feature type="transmembrane region" description="Helical" evidence="1">
    <location>
        <begin position="224"/>
        <end position="242"/>
    </location>
</feature>
<dbReference type="Pfam" id="PF04892">
    <property type="entry name" value="VanZ"/>
    <property type="match status" value="3"/>
</dbReference>
<feature type="transmembrane region" description="Helical" evidence="1">
    <location>
        <begin position="172"/>
        <end position="189"/>
    </location>
</feature>
<dbReference type="AlphaFoldDB" id="I3YEW4"/>
<feature type="transmembrane region" description="Helical" evidence="1">
    <location>
        <begin position="278"/>
        <end position="296"/>
    </location>
</feature>
<dbReference type="KEGG" id="tvi:Thivi_3682"/>
<feature type="domain" description="VanZ-like" evidence="2">
    <location>
        <begin position="30"/>
        <end position="149"/>
    </location>
</feature>
<feature type="transmembrane region" description="Helical" evidence="1">
    <location>
        <begin position="551"/>
        <end position="569"/>
    </location>
</feature>
<dbReference type="Proteomes" id="UP000006062">
    <property type="component" value="Chromosome"/>
</dbReference>
<feature type="transmembrane region" description="Helical" evidence="1">
    <location>
        <begin position="371"/>
        <end position="389"/>
    </location>
</feature>
<dbReference type="InterPro" id="IPR006976">
    <property type="entry name" value="VanZ-like"/>
</dbReference>
<keyword evidence="1" id="KW-0812">Transmembrane</keyword>